<feature type="coiled-coil region" evidence="3">
    <location>
        <begin position="45"/>
        <end position="79"/>
    </location>
</feature>
<sequence precursor="true">MKMLPVAAIAALLIAAPAFAQNQAGANAPKYKFAVVDINYVFKNHPQFRDKLESMQGEVQQIENQLKQDAQQLMSVEQSRATFKPGSAEFKQADEQLATGKAQFELKKNKLQKGFLEKEAKAYYEAYGQVQNEIKRYAKHYGIGVVFRFNGEEPDPAIRQQILAGINKTVQYQDSIDITPDIIAMVKASYPGKENVAERTSGAGATR</sequence>
<dbReference type="PANTHER" id="PTHR35089:SF1">
    <property type="entry name" value="CHAPERONE PROTEIN SKP"/>
    <property type="match status" value="1"/>
</dbReference>
<gene>
    <name evidence="5" type="ORF">Pla123a_42900</name>
</gene>
<keyword evidence="6" id="KW-1185">Reference proteome</keyword>
<dbReference type="Proteomes" id="UP000318478">
    <property type="component" value="Unassembled WGS sequence"/>
</dbReference>
<dbReference type="InterPro" id="IPR005632">
    <property type="entry name" value="Chaperone_Skp"/>
</dbReference>
<dbReference type="EMBL" id="SJPO01000012">
    <property type="protein sequence ID" value="TWT67734.1"/>
    <property type="molecule type" value="Genomic_DNA"/>
</dbReference>
<dbReference type="GO" id="GO:0051082">
    <property type="term" value="F:unfolded protein binding"/>
    <property type="evidence" value="ECO:0007669"/>
    <property type="project" value="InterPro"/>
</dbReference>
<comment type="similarity">
    <text evidence="1">Belongs to the Skp family.</text>
</comment>
<evidence type="ECO:0000313" key="5">
    <source>
        <dbReference type="EMBL" id="TWT67734.1"/>
    </source>
</evidence>
<dbReference type="Pfam" id="PF03938">
    <property type="entry name" value="OmpH"/>
    <property type="match status" value="1"/>
</dbReference>
<feature type="chain" id="PRO_5023098768" evidence="4">
    <location>
        <begin position="21"/>
        <end position="207"/>
    </location>
</feature>
<proteinExistence type="inferred from homology"/>
<comment type="caution">
    <text evidence="5">The sequence shown here is derived from an EMBL/GenBank/DDBJ whole genome shotgun (WGS) entry which is preliminary data.</text>
</comment>
<dbReference type="OrthoDB" id="273168at2"/>
<dbReference type="AlphaFoldDB" id="A0A5C5XXY5"/>
<feature type="signal peptide" evidence="4">
    <location>
        <begin position="1"/>
        <end position="20"/>
    </location>
</feature>
<dbReference type="GO" id="GO:0050821">
    <property type="term" value="P:protein stabilization"/>
    <property type="evidence" value="ECO:0007669"/>
    <property type="project" value="TreeGrafter"/>
</dbReference>
<evidence type="ECO:0000313" key="6">
    <source>
        <dbReference type="Proteomes" id="UP000318478"/>
    </source>
</evidence>
<accession>A0A5C5XXY5</accession>
<organism evidence="5 6">
    <name type="scientific">Posidoniimonas polymericola</name>
    <dbReference type="NCBI Taxonomy" id="2528002"/>
    <lineage>
        <taxon>Bacteria</taxon>
        <taxon>Pseudomonadati</taxon>
        <taxon>Planctomycetota</taxon>
        <taxon>Planctomycetia</taxon>
        <taxon>Pirellulales</taxon>
        <taxon>Lacipirellulaceae</taxon>
        <taxon>Posidoniimonas</taxon>
    </lineage>
</organism>
<protein>
    <submittedName>
        <fullName evidence="5">Outer membrane protein (OmpH-like)</fullName>
    </submittedName>
</protein>
<dbReference type="PANTHER" id="PTHR35089">
    <property type="entry name" value="CHAPERONE PROTEIN SKP"/>
    <property type="match status" value="1"/>
</dbReference>
<dbReference type="GO" id="GO:0005829">
    <property type="term" value="C:cytosol"/>
    <property type="evidence" value="ECO:0007669"/>
    <property type="project" value="TreeGrafter"/>
</dbReference>
<reference evidence="5 6" key="1">
    <citation type="submission" date="2019-02" db="EMBL/GenBank/DDBJ databases">
        <title>Deep-cultivation of Planctomycetes and their phenomic and genomic characterization uncovers novel biology.</title>
        <authorList>
            <person name="Wiegand S."/>
            <person name="Jogler M."/>
            <person name="Boedeker C."/>
            <person name="Pinto D."/>
            <person name="Vollmers J."/>
            <person name="Rivas-Marin E."/>
            <person name="Kohn T."/>
            <person name="Peeters S.H."/>
            <person name="Heuer A."/>
            <person name="Rast P."/>
            <person name="Oberbeckmann S."/>
            <person name="Bunk B."/>
            <person name="Jeske O."/>
            <person name="Meyerdierks A."/>
            <person name="Storesund J.E."/>
            <person name="Kallscheuer N."/>
            <person name="Luecker S."/>
            <person name="Lage O.M."/>
            <person name="Pohl T."/>
            <person name="Merkel B.J."/>
            <person name="Hornburger P."/>
            <person name="Mueller R.-W."/>
            <person name="Bruemmer F."/>
            <person name="Labrenz M."/>
            <person name="Spormann A.M."/>
            <person name="Op Den Camp H."/>
            <person name="Overmann J."/>
            <person name="Amann R."/>
            <person name="Jetten M.S.M."/>
            <person name="Mascher T."/>
            <person name="Medema M.H."/>
            <person name="Devos D.P."/>
            <person name="Kaster A.-K."/>
            <person name="Ovreas L."/>
            <person name="Rohde M."/>
            <person name="Galperin M.Y."/>
            <person name="Jogler C."/>
        </authorList>
    </citation>
    <scope>NUCLEOTIDE SEQUENCE [LARGE SCALE GENOMIC DNA]</scope>
    <source>
        <strain evidence="5 6">Pla123a</strain>
    </source>
</reference>
<keyword evidence="3" id="KW-0175">Coiled coil</keyword>
<dbReference type="SUPFAM" id="SSF111384">
    <property type="entry name" value="OmpH-like"/>
    <property type="match status" value="1"/>
</dbReference>
<dbReference type="InterPro" id="IPR024930">
    <property type="entry name" value="Skp_dom_sf"/>
</dbReference>
<evidence type="ECO:0000256" key="2">
    <source>
        <dbReference type="ARBA" id="ARBA00022729"/>
    </source>
</evidence>
<name>A0A5C5XXY5_9BACT</name>
<dbReference type="Gene3D" id="3.30.910.20">
    <property type="entry name" value="Skp domain"/>
    <property type="match status" value="1"/>
</dbReference>
<evidence type="ECO:0000256" key="3">
    <source>
        <dbReference type="SAM" id="Coils"/>
    </source>
</evidence>
<evidence type="ECO:0000256" key="1">
    <source>
        <dbReference type="ARBA" id="ARBA00009091"/>
    </source>
</evidence>
<keyword evidence="2 4" id="KW-0732">Signal</keyword>
<evidence type="ECO:0000256" key="4">
    <source>
        <dbReference type="SAM" id="SignalP"/>
    </source>
</evidence>
<dbReference type="SMART" id="SM00935">
    <property type="entry name" value="OmpH"/>
    <property type="match status" value="1"/>
</dbReference>